<dbReference type="Pfam" id="PF22725">
    <property type="entry name" value="GFO_IDH_MocA_C3"/>
    <property type="match status" value="1"/>
</dbReference>
<gene>
    <name evidence="5" type="ORF">JZO67_000597</name>
</gene>
<dbReference type="PANTHER" id="PTHR22604">
    <property type="entry name" value="OXIDOREDUCTASES"/>
    <property type="match status" value="1"/>
</dbReference>
<evidence type="ECO:0000256" key="1">
    <source>
        <dbReference type="ARBA" id="ARBA00010928"/>
    </source>
</evidence>
<protein>
    <recommendedName>
        <fullName evidence="7">Gfo/Idh/MocA family oxidoreductase</fullName>
    </recommendedName>
</protein>
<feature type="domain" description="GFO/IDH/MocA-like oxidoreductase" evidence="4">
    <location>
        <begin position="132"/>
        <end position="245"/>
    </location>
</feature>
<evidence type="ECO:0008006" key="7">
    <source>
        <dbReference type="Google" id="ProtNLM"/>
    </source>
</evidence>
<reference evidence="5 6" key="2">
    <citation type="submission" date="2024-02" db="EMBL/GenBank/DDBJ databases">
        <title>The Genome Sequence of Enterococcus sp. DIV0159.</title>
        <authorList>
            <person name="Earl A."/>
            <person name="Manson A."/>
            <person name="Gilmore M."/>
            <person name="Sanders J."/>
            <person name="Shea T."/>
            <person name="Howe W."/>
            <person name="Livny J."/>
            <person name="Cuomo C."/>
            <person name="Neafsey D."/>
            <person name="Birren B."/>
        </authorList>
    </citation>
    <scope>NUCLEOTIDE SEQUENCE [LARGE SCALE GENOMIC DNA]</scope>
    <source>
        <strain evidence="5 6">665A</strain>
    </source>
</reference>
<dbReference type="SUPFAM" id="SSF51735">
    <property type="entry name" value="NAD(P)-binding Rossmann-fold domains"/>
    <property type="match status" value="1"/>
</dbReference>
<sequence>MTIRYGIISTAQVVPRFVAGVKESMDGEVTAIASRQLAKAEKMAQELAIPNAYGSYEELCQSDEVDIVYVAVYNKGHFDAAKLALEHDKHVLLEKPFTMTRRQAEELFAMAEEKHLFLMEAQKSVFLPITEQVVELLAKDTIGKVHWMKAVMAYPNIYHINWFSSLDAGGGILRGAGTYPLEYMQFLMQQAPNEVKGTMVFPPEKSDTQANLSVTFSDNTIGSLFMTVDLDLPAGITLYGEKGQIYIPNFWKTKEAEVTYPDGRIEKIIAPFQSEFVFEVEHVNECLKQKRLTSPVVTKEMTVQTVRIIEEMYQHYQK</sequence>
<name>A0ABV0ELS1_9ENTE</name>
<reference evidence="5 6" key="1">
    <citation type="submission" date="2021-03" db="EMBL/GenBank/DDBJ databases">
        <authorList>
            <person name="Gilmore M.S."/>
            <person name="Schwartzman J."/>
            <person name="Van Tyne D."/>
            <person name="Martin M."/>
            <person name="Earl A.M."/>
            <person name="Manson A.L."/>
            <person name="Straub T."/>
            <person name="Salamzade R."/>
            <person name="Saavedra J."/>
            <person name="Lebreton F."/>
            <person name="Prichula J."/>
            <person name="Schaufler K."/>
            <person name="Gaca A."/>
            <person name="Sgardioli B."/>
            <person name="Wagenaar J."/>
            <person name="Strong T."/>
        </authorList>
    </citation>
    <scope>NUCLEOTIDE SEQUENCE [LARGE SCALE GENOMIC DNA]</scope>
    <source>
        <strain evidence="5 6">665A</strain>
    </source>
</reference>
<dbReference type="SUPFAM" id="SSF55347">
    <property type="entry name" value="Glyceraldehyde-3-phosphate dehydrogenase-like, C-terminal domain"/>
    <property type="match status" value="1"/>
</dbReference>
<dbReference type="InterPro" id="IPR000683">
    <property type="entry name" value="Gfo/Idh/MocA-like_OxRdtase_N"/>
</dbReference>
<dbReference type="InterPro" id="IPR055170">
    <property type="entry name" value="GFO_IDH_MocA-like_dom"/>
</dbReference>
<dbReference type="Pfam" id="PF01408">
    <property type="entry name" value="GFO_IDH_MocA"/>
    <property type="match status" value="1"/>
</dbReference>
<accession>A0ABV0ELS1</accession>
<evidence type="ECO:0000259" key="3">
    <source>
        <dbReference type="Pfam" id="PF01408"/>
    </source>
</evidence>
<comment type="similarity">
    <text evidence="1">Belongs to the Gfo/Idh/MocA family.</text>
</comment>
<dbReference type="EMBL" id="JAFREL020000001">
    <property type="protein sequence ID" value="MEO1768658.1"/>
    <property type="molecule type" value="Genomic_DNA"/>
</dbReference>
<dbReference type="Gene3D" id="3.40.50.720">
    <property type="entry name" value="NAD(P)-binding Rossmann-like Domain"/>
    <property type="match status" value="1"/>
</dbReference>
<organism evidence="5 6">
    <name type="scientific">Candidatus Enterococcus ferrettii</name>
    <dbReference type="NCBI Taxonomy" id="2815324"/>
    <lineage>
        <taxon>Bacteria</taxon>
        <taxon>Bacillati</taxon>
        <taxon>Bacillota</taxon>
        <taxon>Bacilli</taxon>
        <taxon>Lactobacillales</taxon>
        <taxon>Enterococcaceae</taxon>
        <taxon>Enterococcus</taxon>
    </lineage>
</organism>
<dbReference type="InterPro" id="IPR036291">
    <property type="entry name" value="NAD(P)-bd_dom_sf"/>
</dbReference>
<evidence type="ECO:0000259" key="4">
    <source>
        <dbReference type="Pfam" id="PF22725"/>
    </source>
</evidence>
<dbReference type="Proteomes" id="UP000664357">
    <property type="component" value="Unassembled WGS sequence"/>
</dbReference>
<comment type="caution">
    <text evidence="5">The sequence shown here is derived from an EMBL/GenBank/DDBJ whole genome shotgun (WGS) entry which is preliminary data.</text>
</comment>
<evidence type="ECO:0000313" key="6">
    <source>
        <dbReference type="Proteomes" id="UP000664357"/>
    </source>
</evidence>
<keyword evidence="6" id="KW-1185">Reference proteome</keyword>
<evidence type="ECO:0000256" key="2">
    <source>
        <dbReference type="ARBA" id="ARBA00023002"/>
    </source>
</evidence>
<dbReference type="Gene3D" id="3.30.360.10">
    <property type="entry name" value="Dihydrodipicolinate Reductase, domain 2"/>
    <property type="match status" value="1"/>
</dbReference>
<evidence type="ECO:0000313" key="5">
    <source>
        <dbReference type="EMBL" id="MEO1768658.1"/>
    </source>
</evidence>
<dbReference type="InterPro" id="IPR050984">
    <property type="entry name" value="Gfo/Idh/MocA_domain"/>
</dbReference>
<keyword evidence="2" id="KW-0560">Oxidoreductase</keyword>
<feature type="domain" description="Gfo/Idh/MocA-like oxidoreductase N-terminal" evidence="3">
    <location>
        <begin position="3"/>
        <end position="119"/>
    </location>
</feature>
<proteinExistence type="inferred from homology"/>
<dbReference type="RefSeq" id="WP_207700766.1">
    <property type="nucleotide sequence ID" value="NZ_JAFREL020000001.1"/>
</dbReference>
<dbReference type="PANTHER" id="PTHR22604:SF105">
    <property type="entry name" value="TRANS-1,2-DIHYDROBENZENE-1,2-DIOL DEHYDROGENASE"/>
    <property type="match status" value="1"/>
</dbReference>